<evidence type="ECO:0000256" key="1">
    <source>
        <dbReference type="SAM" id="SignalP"/>
    </source>
</evidence>
<dbReference type="AlphaFoldDB" id="A0A2M4D5S7"/>
<feature type="signal peptide" evidence="1">
    <location>
        <begin position="1"/>
        <end position="23"/>
    </location>
</feature>
<protein>
    <submittedName>
        <fullName evidence="2">Putative secreted protein</fullName>
    </submittedName>
</protein>
<evidence type="ECO:0000313" key="2">
    <source>
        <dbReference type="EMBL" id="MBW72930.1"/>
    </source>
</evidence>
<feature type="chain" id="PRO_5014954229" evidence="1">
    <location>
        <begin position="24"/>
        <end position="107"/>
    </location>
</feature>
<sequence length="107" mass="11959">MVRGIRGTIKLGFRTLFLQPALSFNLLSPWLLDDLFCTTARPRFRTRRLQMLLLKGTTPLTDTRVSISKQAVQSNHFVTLLSRPSANGKTVTPRGLNVGPAKLINHC</sequence>
<organism evidence="2">
    <name type="scientific">Anopheles darlingi</name>
    <name type="common">Mosquito</name>
    <dbReference type="NCBI Taxonomy" id="43151"/>
    <lineage>
        <taxon>Eukaryota</taxon>
        <taxon>Metazoa</taxon>
        <taxon>Ecdysozoa</taxon>
        <taxon>Arthropoda</taxon>
        <taxon>Hexapoda</taxon>
        <taxon>Insecta</taxon>
        <taxon>Pterygota</taxon>
        <taxon>Neoptera</taxon>
        <taxon>Endopterygota</taxon>
        <taxon>Diptera</taxon>
        <taxon>Nematocera</taxon>
        <taxon>Culicoidea</taxon>
        <taxon>Culicidae</taxon>
        <taxon>Anophelinae</taxon>
        <taxon>Anopheles</taxon>
    </lineage>
</organism>
<dbReference type="EMBL" id="GGFL01008752">
    <property type="protein sequence ID" value="MBW72930.1"/>
    <property type="molecule type" value="Transcribed_RNA"/>
</dbReference>
<name>A0A2M4D5S7_ANODA</name>
<accession>A0A2M4D5S7</accession>
<reference evidence="2" key="1">
    <citation type="submission" date="2018-01" db="EMBL/GenBank/DDBJ databases">
        <title>An insight into the sialome of Amazonian anophelines.</title>
        <authorList>
            <person name="Ribeiro J.M."/>
            <person name="Scarpassa V."/>
            <person name="Calvo E."/>
        </authorList>
    </citation>
    <scope>NUCLEOTIDE SEQUENCE</scope>
</reference>
<keyword evidence="1" id="KW-0732">Signal</keyword>
<proteinExistence type="predicted"/>